<reference evidence="3 4" key="1">
    <citation type="submission" date="2020-07" db="EMBL/GenBank/DDBJ databases">
        <title>Complete genome and description of Corynebacterium incognita strain Marseille-Q3630 sp. nov.</title>
        <authorList>
            <person name="Boxberger M."/>
        </authorList>
    </citation>
    <scope>NUCLEOTIDE SEQUENCE [LARGE SCALE GENOMIC DNA]</scope>
    <source>
        <strain evidence="3 4">Marseille-Q3630</strain>
    </source>
</reference>
<dbReference type="AlphaFoldDB" id="A0A7G7CM80"/>
<dbReference type="PROSITE" id="PS50889">
    <property type="entry name" value="S4"/>
    <property type="match status" value="1"/>
</dbReference>
<dbReference type="KEGG" id="cik:H0194_06165"/>
<dbReference type="EMBL" id="CP059404">
    <property type="protein sequence ID" value="QNE88696.1"/>
    <property type="molecule type" value="Genomic_DNA"/>
</dbReference>
<name>A0A7G7CM80_9CORY</name>
<feature type="region of interest" description="Disordered" evidence="2">
    <location>
        <begin position="79"/>
        <end position="99"/>
    </location>
</feature>
<evidence type="ECO:0000256" key="2">
    <source>
        <dbReference type="SAM" id="MobiDB-lite"/>
    </source>
</evidence>
<accession>A0A7G7CM80</accession>
<evidence type="ECO:0000313" key="3">
    <source>
        <dbReference type="EMBL" id="QNE88696.1"/>
    </source>
</evidence>
<dbReference type="Proteomes" id="UP000515743">
    <property type="component" value="Chromosome"/>
</dbReference>
<gene>
    <name evidence="3" type="ORF">H0194_06165</name>
</gene>
<dbReference type="Pfam" id="PF13275">
    <property type="entry name" value="S4_2"/>
    <property type="match status" value="1"/>
</dbReference>
<dbReference type="InterPro" id="IPR036986">
    <property type="entry name" value="S4_RNA-bd_sf"/>
</dbReference>
<keyword evidence="4" id="KW-1185">Reference proteome</keyword>
<evidence type="ECO:0000313" key="4">
    <source>
        <dbReference type="Proteomes" id="UP000515743"/>
    </source>
</evidence>
<protein>
    <submittedName>
        <fullName evidence="3">RNA-binding S4 domain-containing protein</fullName>
    </submittedName>
</protein>
<sequence length="99" mass="10380">MSEFTVPISGESIKLGQFIKLASLTATGGEAKEAIAEGLVTVNGEVDTRRGRTLVVGDAVSLGGMTAIVGGVADDDADDDFFDEATADDDFDPEQWRNL</sequence>
<dbReference type="GO" id="GO:0003723">
    <property type="term" value="F:RNA binding"/>
    <property type="evidence" value="ECO:0007669"/>
    <property type="project" value="UniProtKB-KW"/>
</dbReference>
<organism evidence="3 4">
    <name type="scientific">Corynebacterium incognita</name>
    <dbReference type="NCBI Taxonomy" id="2754725"/>
    <lineage>
        <taxon>Bacteria</taxon>
        <taxon>Bacillati</taxon>
        <taxon>Actinomycetota</taxon>
        <taxon>Actinomycetes</taxon>
        <taxon>Mycobacteriales</taxon>
        <taxon>Corynebacteriaceae</taxon>
        <taxon>Corynebacterium</taxon>
    </lineage>
</organism>
<keyword evidence="1" id="KW-0694">RNA-binding</keyword>
<evidence type="ECO:0000256" key="1">
    <source>
        <dbReference type="PROSITE-ProRule" id="PRU00182"/>
    </source>
</evidence>
<dbReference type="SUPFAM" id="SSF55174">
    <property type="entry name" value="Alpha-L RNA-binding motif"/>
    <property type="match status" value="1"/>
</dbReference>
<dbReference type="Gene3D" id="3.10.290.10">
    <property type="entry name" value="RNA-binding S4 domain"/>
    <property type="match status" value="1"/>
</dbReference>
<feature type="compositionally biased region" description="Acidic residues" evidence="2">
    <location>
        <begin position="79"/>
        <end position="93"/>
    </location>
</feature>
<proteinExistence type="predicted"/>
<dbReference type="CDD" id="cd00165">
    <property type="entry name" value="S4"/>
    <property type="match status" value="1"/>
</dbReference>
<dbReference type="RefSeq" id="WP_185175086.1">
    <property type="nucleotide sequence ID" value="NZ_CP059404.1"/>
</dbReference>